<dbReference type="GO" id="GO:0002938">
    <property type="term" value="P:tRNA guanine ribose methylation"/>
    <property type="evidence" value="ECO:0007669"/>
    <property type="project" value="TreeGrafter"/>
</dbReference>
<dbReference type="InterPro" id="IPR033671">
    <property type="entry name" value="TrmH"/>
</dbReference>
<dbReference type="PANTHER" id="PTHR43453">
    <property type="entry name" value="RRNA METHYLASE-LIKE"/>
    <property type="match status" value="1"/>
</dbReference>
<dbReference type="AlphaFoldDB" id="A0AA38CDF2"/>
<evidence type="ECO:0000256" key="3">
    <source>
        <dbReference type="ARBA" id="ARBA00022679"/>
    </source>
</evidence>
<feature type="domain" description="tRNA/rRNA methyltransferase SpoU type" evidence="7">
    <location>
        <begin position="252"/>
        <end position="393"/>
    </location>
</feature>
<evidence type="ECO:0000256" key="4">
    <source>
        <dbReference type="ARBA" id="ARBA00022691"/>
    </source>
</evidence>
<gene>
    <name evidence="8" type="ORF">KI387_030379</name>
</gene>
<evidence type="ECO:0000313" key="9">
    <source>
        <dbReference type="Proteomes" id="UP000824469"/>
    </source>
</evidence>
<organism evidence="8 9">
    <name type="scientific">Taxus chinensis</name>
    <name type="common">Chinese yew</name>
    <name type="synonym">Taxus wallichiana var. chinensis</name>
    <dbReference type="NCBI Taxonomy" id="29808"/>
    <lineage>
        <taxon>Eukaryota</taxon>
        <taxon>Viridiplantae</taxon>
        <taxon>Streptophyta</taxon>
        <taxon>Embryophyta</taxon>
        <taxon>Tracheophyta</taxon>
        <taxon>Spermatophyta</taxon>
        <taxon>Pinopsida</taxon>
        <taxon>Pinidae</taxon>
        <taxon>Conifers II</taxon>
        <taxon>Cupressales</taxon>
        <taxon>Taxaceae</taxon>
        <taxon>Taxus</taxon>
    </lineage>
</organism>
<keyword evidence="6" id="KW-0694">RNA-binding</keyword>
<dbReference type="Gene3D" id="3.40.1280.10">
    <property type="match status" value="1"/>
</dbReference>
<comment type="caution">
    <text evidence="8">The sequence shown here is derived from an EMBL/GenBank/DDBJ whole genome shotgun (WGS) entry which is preliminary data.</text>
</comment>
<dbReference type="Proteomes" id="UP000824469">
    <property type="component" value="Unassembled WGS sequence"/>
</dbReference>
<evidence type="ECO:0000313" key="8">
    <source>
        <dbReference type="EMBL" id="KAH9298697.1"/>
    </source>
</evidence>
<sequence length="403" mass="44956">MTITRAAGCCRSPLFMININARRKLGCLVRQSGTATQFKTLKCCSVHSKVYWAPREIPALLFCLTPNKNISPLPCRNNDEDYIAEPTPVATEEICQTRDSLDATDSRQSNSYGVCSELLDIYSSTYSVSLTDGSLQSVSRETEEVLILEGHGDSSDGNGKDLGENVNGLHKVMKMERFSHSRESGSGCYVLELQDLTRSKDKKGYWFPYMDKFKSGNVTLSSSEVLHFLDPYIVETRKRRIREVVRNRTYSICLVVEGLADYGNISAVFRSADALGFQSVHVISNDSTKRYKQNRNVGMGSEKWLDIEQWETTRECFEVLRLRGYRIAVACIGSDTVSVCNMDWALPTAIVVGNEHKGISDEALELSDMRCSIPMTGMVDSLNVSVAAGICMHSAVCDRMSRM</sequence>
<keyword evidence="4" id="KW-0949">S-adenosyl-L-methionine</keyword>
<protein>
    <recommendedName>
        <fullName evidence="7">tRNA/rRNA methyltransferase SpoU type domain-containing protein</fullName>
    </recommendedName>
</protein>
<proteinExistence type="predicted"/>
<evidence type="ECO:0000256" key="6">
    <source>
        <dbReference type="ARBA" id="ARBA00022884"/>
    </source>
</evidence>
<dbReference type="InterPro" id="IPR029026">
    <property type="entry name" value="tRNA_m1G_MTases_N"/>
</dbReference>
<dbReference type="Pfam" id="PF00588">
    <property type="entry name" value="SpoU_methylase"/>
    <property type="match status" value="1"/>
</dbReference>
<evidence type="ECO:0000256" key="1">
    <source>
        <dbReference type="ARBA" id="ARBA00022555"/>
    </source>
</evidence>
<dbReference type="CDD" id="cd18092">
    <property type="entry name" value="SpoU-like_TrmH"/>
    <property type="match status" value="1"/>
</dbReference>
<keyword evidence="5" id="KW-0819">tRNA processing</keyword>
<evidence type="ECO:0000256" key="5">
    <source>
        <dbReference type="ARBA" id="ARBA00022694"/>
    </source>
</evidence>
<evidence type="ECO:0000259" key="7">
    <source>
        <dbReference type="Pfam" id="PF00588"/>
    </source>
</evidence>
<dbReference type="OMA" id="WETTREC"/>
<keyword evidence="1" id="KW-0820">tRNA-binding</keyword>
<dbReference type="GO" id="GO:0008173">
    <property type="term" value="F:RNA methyltransferase activity"/>
    <property type="evidence" value="ECO:0007669"/>
    <property type="project" value="InterPro"/>
</dbReference>
<accession>A0AA38CDF2</accession>
<feature type="non-terminal residue" evidence="8">
    <location>
        <position position="1"/>
    </location>
</feature>
<keyword evidence="2" id="KW-0489">Methyltransferase</keyword>
<evidence type="ECO:0000256" key="2">
    <source>
        <dbReference type="ARBA" id="ARBA00022603"/>
    </source>
</evidence>
<dbReference type="InterPro" id="IPR029028">
    <property type="entry name" value="Alpha/beta_knot_MTases"/>
</dbReference>
<name>A0AA38CDF2_TAXCH</name>
<keyword evidence="3" id="KW-0808">Transferase</keyword>
<dbReference type="GO" id="GO:0000049">
    <property type="term" value="F:tRNA binding"/>
    <property type="evidence" value="ECO:0007669"/>
    <property type="project" value="UniProtKB-KW"/>
</dbReference>
<dbReference type="InterPro" id="IPR001537">
    <property type="entry name" value="SpoU_MeTrfase"/>
</dbReference>
<dbReference type="EMBL" id="JAHRHJ020000010">
    <property type="protein sequence ID" value="KAH9298697.1"/>
    <property type="molecule type" value="Genomic_DNA"/>
</dbReference>
<keyword evidence="9" id="KW-1185">Reference proteome</keyword>
<reference evidence="8 9" key="1">
    <citation type="journal article" date="2021" name="Nat. Plants">
        <title>The Taxus genome provides insights into paclitaxel biosynthesis.</title>
        <authorList>
            <person name="Xiong X."/>
            <person name="Gou J."/>
            <person name="Liao Q."/>
            <person name="Li Y."/>
            <person name="Zhou Q."/>
            <person name="Bi G."/>
            <person name="Li C."/>
            <person name="Du R."/>
            <person name="Wang X."/>
            <person name="Sun T."/>
            <person name="Guo L."/>
            <person name="Liang H."/>
            <person name="Lu P."/>
            <person name="Wu Y."/>
            <person name="Zhang Z."/>
            <person name="Ro D.K."/>
            <person name="Shang Y."/>
            <person name="Huang S."/>
            <person name="Yan J."/>
        </authorList>
    </citation>
    <scope>NUCLEOTIDE SEQUENCE [LARGE SCALE GENOMIC DNA]</scope>
    <source>
        <strain evidence="8">Ta-2019</strain>
    </source>
</reference>
<dbReference type="SUPFAM" id="SSF75217">
    <property type="entry name" value="alpha/beta knot"/>
    <property type="match status" value="1"/>
</dbReference>
<dbReference type="PANTHER" id="PTHR43453:SF1">
    <property type="entry name" value="TRNA_RRNA METHYLTRANSFERASE SPOU TYPE DOMAIN-CONTAINING PROTEIN"/>
    <property type="match status" value="1"/>
</dbReference>